<keyword evidence="3" id="KW-0378">Hydrolase</keyword>
<dbReference type="PANTHER" id="PTHR43798">
    <property type="entry name" value="MONOACYLGLYCEROL LIPASE"/>
    <property type="match status" value="1"/>
</dbReference>
<dbReference type="InterPro" id="IPR000073">
    <property type="entry name" value="AB_hydrolase_1"/>
</dbReference>
<dbReference type="Pfam" id="PF00561">
    <property type="entry name" value="Abhydrolase_1"/>
    <property type="match status" value="1"/>
</dbReference>
<dbReference type="SUPFAM" id="SSF53474">
    <property type="entry name" value="alpha/beta-Hydrolases"/>
    <property type="match status" value="1"/>
</dbReference>
<proteinExistence type="predicted"/>
<evidence type="ECO:0000313" key="3">
    <source>
        <dbReference type="EMBL" id="MRX53038.1"/>
    </source>
</evidence>
<dbReference type="InterPro" id="IPR029058">
    <property type="entry name" value="AB_hydrolase_fold"/>
</dbReference>
<name>A0A6I2M4K3_9BACI</name>
<protein>
    <submittedName>
        <fullName evidence="3">Alpha/beta fold hydrolase</fullName>
    </submittedName>
</protein>
<dbReference type="GO" id="GO:0016787">
    <property type="term" value="F:hydrolase activity"/>
    <property type="evidence" value="ECO:0007669"/>
    <property type="project" value="UniProtKB-KW"/>
</dbReference>
<dbReference type="EMBL" id="WKKF01000001">
    <property type="protein sequence ID" value="MRX53038.1"/>
    <property type="molecule type" value="Genomic_DNA"/>
</dbReference>
<dbReference type="RefSeq" id="WP_154318035.1">
    <property type="nucleotide sequence ID" value="NZ_CAJGAA010000001.1"/>
</dbReference>
<evidence type="ECO:0000256" key="1">
    <source>
        <dbReference type="SAM" id="Phobius"/>
    </source>
</evidence>
<keyword evidence="1" id="KW-1133">Transmembrane helix</keyword>
<sequence length="355" mass="40357">MVVKKIKELVKGYGELEVKHTNVINPFRRLKLLGMFLITIILLTLISGFVYEKTSYKNVKSQYPPDGQMIDVGDREIHMSIKGTKTSLPPVVIETGTGNWSYDWSNIQKELSNHTQVITYDRAGYGWSDPPPNGFSIDTTINDLSKILDSSKIDIPVILVGHSVGGIYSRLFEEKYPEKVTGLVLVDSRNEYFSEQAKSFNDKFFETQDQSMNRKLSQFGIVRLFGENLFSDSMPNYLSAKKYVNVHWDTPFFKVLNDEIKQIKINEKLLEDAHSLGDKPLTIITPSEVELQATELGFSDQEADSFEKKWMDSQKKLSSLSTNSEFVLVPNSSHSVMYDQPDVIIKAILKMADEI</sequence>
<accession>A0A6I2M4K3</accession>
<keyword evidence="1" id="KW-0472">Membrane</keyword>
<feature type="transmembrane region" description="Helical" evidence="1">
    <location>
        <begin position="32"/>
        <end position="51"/>
    </location>
</feature>
<dbReference type="AlphaFoldDB" id="A0A6I2M4K3"/>
<keyword evidence="1" id="KW-0812">Transmembrane</keyword>
<feature type="domain" description="AB hydrolase-1" evidence="2">
    <location>
        <begin position="89"/>
        <end position="219"/>
    </location>
</feature>
<evidence type="ECO:0000313" key="4">
    <source>
        <dbReference type="Proteomes" id="UP000441585"/>
    </source>
</evidence>
<dbReference type="PANTHER" id="PTHR43798:SF33">
    <property type="entry name" value="HYDROLASE, PUTATIVE (AFU_ORTHOLOGUE AFUA_2G14860)-RELATED"/>
    <property type="match status" value="1"/>
</dbReference>
<dbReference type="PRINTS" id="PR00111">
    <property type="entry name" value="ABHYDROLASE"/>
</dbReference>
<evidence type="ECO:0000259" key="2">
    <source>
        <dbReference type="Pfam" id="PF00561"/>
    </source>
</evidence>
<dbReference type="InterPro" id="IPR050266">
    <property type="entry name" value="AB_hydrolase_sf"/>
</dbReference>
<comment type="caution">
    <text evidence="3">The sequence shown here is derived from an EMBL/GenBank/DDBJ whole genome shotgun (WGS) entry which is preliminary data.</text>
</comment>
<dbReference type="Gene3D" id="3.40.50.1820">
    <property type="entry name" value="alpha/beta hydrolase"/>
    <property type="match status" value="1"/>
</dbReference>
<dbReference type="Proteomes" id="UP000441585">
    <property type="component" value="Unassembled WGS sequence"/>
</dbReference>
<reference evidence="3 4" key="1">
    <citation type="submission" date="2019-11" db="EMBL/GenBank/DDBJ databases">
        <title>Bacillus idriensis genome.</title>
        <authorList>
            <person name="Konopka E.N."/>
            <person name="Newman J.D."/>
        </authorList>
    </citation>
    <scope>NUCLEOTIDE SEQUENCE [LARGE SCALE GENOMIC DNA]</scope>
    <source>
        <strain evidence="3 4">DSM 19097</strain>
    </source>
</reference>
<dbReference type="GO" id="GO:0016020">
    <property type="term" value="C:membrane"/>
    <property type="evidence" value="ECO:0007669"/>
    <property type="project" value="TreeGrafter"/>
</dbReference>
<gene>
    <name evidence="3" type="ORF">GJU41_03570</name>
</gene>
<keyword evidence="4" id="KW-1185">Reference proteome</keyword>
<organism evidence="3 4">
    <name type="scientific">Metabacillus idriensis</name>
    <dbReference type="NCBI Taxonomy" id="324768"/>
    <lineage>
        <taxon>Bacteria</taxon>
        <taxon>Bacillati</taxon>
        <taxon>Bacillota</taxon>
        <taxon>Bacilli</taxon>
        <taxon>Bacillales</taxon>
        <taxon>Bacillaceae</taxon>
        <taxon>Metabacillus</taxon>
    </lineage>
</organism>